<evidence type="ECO:0000256" key="1">
    <source>
        <dbReference type="SAM" id="MobiDB-lite"/>
    </source>
</evidence>
<dbReference type="AlphaFoldDB" id="A0A8J7Q860"/>
<organism evidence="2 3">
    <name type="scientific">Acanthopleuribacter pedis</name>
    <dbReference type="NCBI Taxonomy" id="442870"/>
    <lineage>
        <taxon>Bacteria</taxon>
        <taxon>Pseudomonadati</taxon>
        <taxon>Acidobacteriota</taxon>
        <taxon>Holophagae</taxon>
        <taxon>Acanthopleuribacterales</taxon>
        <taxon>Acanthopleuribacteraceae</taxon>
        <taxon>Acanthopleuribacter</taxon>
    </lineage>
</organism>
<gene>
    <name evidence="2" type="ORF">J3U88_15470</name>
</gene>
<dbReference type="Proteomes" id="UP000664417">
    <property type="component" value="Unassembled WGS sequence"/>
</dbReference>
<comment type="caution">
    <text evidence="2">The sequence shown here is derived from an EMBL/GenBank/DDBJ whole genome shotgun (WGS) entry which is preliminary data.</text>
</comment>
<reference evidence="2" key="1">
    <citation type="submission" date="2021-03" db="EMBL/GenBank/DDBJ databases">
        <authorList>
            <person name="Wang G."/>
        </authorList>
    </citation>
    <scope>NUCLEOTIDE SEQUENCE</scope>
    <source>
        <strain evidence="2">KCTC 12899</strain>
    </source>
</reference>
<name>A0A8J7Q860_9BACT</name>
<evidence type="ECO:0000313" key="3">
    <source>
        <dbReference type="Proteomes" id="UP000664417"/>
    </source>
</evidence>
<accession>A0A8J7Q860</accession>
<feature type="compositionally biased region" description="Polar residues" evidence="1">
    <location>
        <begin position="151"/>
        <end position="162"/>
    </location>
</feature>
<protein>
    <submittedName>
        <fullName evidence="2">Uncharacterized protein</fullName>
    </submittedName>
</protein>
<proteinExistence type="predicted"/>
<dbReference type="EMBL" id="JAFREP010000014">
    <property type="protein sequence ID" value="MBO1319875.1"/>
    <property type="molecule type" value="Genomic_DNA"/>
</dbReference>
<evidence type="ECO:0000313" key="2">
    <source>
        <dbReference type="EMBL" id="MBO1319875.1"/>
    </source>
</evidence>
<dbReference type="RefSeq" id="WP_207859807.1">
    <property type="nucleotide sequence ID" value="NZ_JAFREP010000014.1"/>
</dbReference>
<sequence length="162" mass="17641">MTSVISRFFVKWSFVVCVSIVVLAPATPPVAHLGSVEPLLEQGCDEVDGLCSTRVFLSVQRFNEKTQAFELFVYQVNGEDFAFKTPEEIVQSRAFTLRRWDPWVVAALMAGRDTVALPEDFHTIVEKPTSDNPGTDPGNGGSEEAAPPPSDGQQTNPDLGGN</sequence>
<feature type="region of interest" description="Disordered" evidence="1">
    <location>
        <begin position="124"/>
        <end position="162"/>
    </location>
</feature>
<keyword evidence="3" id="KW-1185">Reference proteome</keyword>